<reference evidence="5" key="1">
    <citation type="submission" date="2016-04" db="EMBL/GenBank/DDBJ databases">
        <authorList>
            <person name="Evans L.H."/>
            <person name="Alamgir A."/>
            <person name="Owens N."/>
            <person name="Weber N.D."/>
            <person name="Virtaneva K."/>
            <person name="Barbian K."/>
            <person name="Babar A."/>
            <person name="Rosenke K."/>
        </authorList>
    </citation>
    <scope>NUCLEOTIDE SEQUENCE [LARGE SCALE GENOMIC DNA]</scope>
    <source>
        <strain evidence="5">CBS 101.48</strain>
    </source>
</reference>
<evidence type="ECO:0000256" key="3">
    <source>
        <dbReference type="ARBA" id="ARBA00022737"/>
    </source>
</evidence>
<gene>
    <name evidence="5" type="primary">ABSGL_09079.1 scaffold 10677</name>
</gene>
<evidence type="ECO:0000256" key="1">
    <source>
        <dbReference type="ARBA" id="ARBA00022468"/>
    </source>
</evidence>
<dbReference type="GO" id="GO:0031267">
    <property type="term" value="F:small GTPase binding"/>
    <property type="evidence" value="ECO:0007669"/>
    <property type="project" value="TreeGrafter"/>
</dbReference>
<dbReference type="AlphaFoldDB" id="A0A163JUX1"/>
<feature type="compositionally biased region" description="Acidic residues" evidence="4">
    <location>
        <begin position="350"/>
        <end position="381"/>
    </location>
</feature>
<dbReference type="InParanoid" id="A0A163JUX1"/>
<accession>A0A163JUX1</accession>
<dbReference type="EMBL" id="LT554074">
    <property type="protein sequence ID" value="SAM03261.1"/>
    <property type="molecule type" value="Genomic_DNA"/>
</dbReference>
<organism evidence="5">
    <name type="scientific">Absidia glauca</name>
    <name type="common">Pin mould</name>
    <dbReference type="NCBI Taxonomy" id="4829"/>
    <lineage>
        <taxon>Eukaryota</taxon>
        <taxon>Fungi</taxon>
        <taxon>Fungi incertae sedis</taxon>
        <taxon>Mucoromycota</taxon>
        <taxon>Mucoromycotina</taxon>
        <taxon>Mucoromycetes</taxon>
        <taxon>Mucorales</taxon>
        <taxon>Cunninghamellaceae</taxon>
        <taxon>Absidia</taxon>
    </lineage>
</organism>
<keyword evidence="1" id="KW-0343">GTPase activation</keyword>
<keyword evidence="6" id="KW-1185">Reference proteome</keyword>
<sequence length="405" mass="43744">MTATPINEYTLDNNTIFSIVGKGLKLNTSDDVKVFVDTIAQMDDLKEIRLGGNTIGVEAGQALADILKTRSTLKVAALSDIFTGRLLNEIPLALKALCDAFEETSLEELDLSDNAFGPAGAEPLIDFLSNTKTLRVLRLNNNGLGIGGGTMIAKALQASADNARAENRPSSLHTIICGRNRLEDGSSQALAQAFASHGTLKVVRMPQNGIRPDGIKTIVKGLSSCRELHHLDLQDNTFTSKGSQALAAALTHWPKLSILNIGDCLLGKSGGVALAEALEAGNNPALTHLHLQYNEISGNAVTILASAIKTHLKDLIHLELNGNQFDADEDEAKAIMDALAHWDHEDALDELDDMEEVDSEEEEEEEEEDALTEKAEEDEDKEPASKDNDKDLENALVDQLNKTHI</sequence>
<proteinExistence type="predicted"/>
<protein>
    <recommendedName>
        <fullName evidence="7">Ran-GTPase activating protein 1 C-terminal domain-containing protein</fullName>
    </recommendedName>
</protein>
<dbReference type="OMA" id="NGSMEAW"/>
<dbReference type="GO" id="GO:0006913">
    <property type="term" value="P:nucleocytoplasmic transport"/>
    <property type="evidence" value="ECO:0007669"/>
    <property type="project" value="TreeGrafter"/>
</dbReference>
<dbReference type="CDD" id="cd00116">
    <property type="entry name" value="LRR_RI"/>
    <property type="match status" value="1"/>
</dbReference>
<dbReference type="OrthoDB" id="184583at2759"/>
<dbReference type="PANTHER" id="PTHR24113:SF12">
    <property type="entry name" value="RAN GTPASE-ACTIVATING PROTEIN 1"/>
    <property type="match status" value="1"/>
</dbReference>
<dbReference type="GO" id="GO:0048471">
    <property type="term" value="C:perinuclear region of cytoplasm"/>
    <property type="evidence" value="ECO:0007669"/>
    <property type="project" value="TreeGrafter"/>
</dbReference>
<dbReference type="GO" id="GO:0005096">
    <property type="term" value="F:GTPase activator activity"/>
    <property type="evidence" value="ECO:0007669"/>
    <property type="project" value="UniProtKB-KW"/>
</dbReference>
<keyword evidence="3" id="KW-0677">Repeat</keyword>
<dbReference type="InterPro" id="IPR001611">
    <property type="entry name" value="Leu-rich_rpt"/>
</dbReference>
<dbReference type="Pfam" id="PF13516">
    <property type="entry name" value="LRR_6"/>
    <property type="match status" value="4"/>
</dbReference>
<dbReference type="FunCoup" id="A0A163JUX1">
    <property type="interactions" value="146"/>
</dbReference>
<keyword evidence="2" id="KW-0433">Leucine-rich repeat</keyword>
<dbReference type="GO" id="GO:0005829">
    <property type="term" value="C:cytosol"/>
    <property type="evidence" value="ECO:0007669"/>
    <property type="project" value="TreeGrafter"/>
</dbReference>
<dbReference type="GO" id="GO:0005634">
    <property type="term" value="C:nucleus"/>
    <property type="evidence" value="ECO:0007669"/>
    <property type="project" value="TreeGrafter"/>
</dbReference>
<name>A0A163JUX1_ABSGL</name>
<evidence type="ECO:0000313" key="5">
    <source>
        <dbReference type="EMBL" id="SAM03261.1"/>
    </source>
</evidence>
<dbReference type="Gene3D" id="3.80.10.10">
    <property type="entry name" value="Ribonuclease Inhibitor"/>
    <property type="match status" value="1"/>
</dbReference>
<dbReference type="PANTHER" id="PTHR24113">
    <property type="entry name" value="RAN GTPASE-ACTIVATING PROTEIN 1"/>
    <property type="match status" value="1"/>
</dbReference>
<evidence type="ECO:0000256" key="4">
    <source>
        <dbReference type="SAM" id="MobiDB-lite"/>
    </source>
</evidence>
<evidence type="ECO:0008006" key="7">
    <source>
        <dbReference type="Google" id="ProtNLM"/>
    </source>
</evidence>
<feature type="compositionally biased region" description="Basic and acidic residues" evidence="4">
    <location>
        <begin position="382"/>
        <end position="393"/>
    </location>
</feature>
<dbReference type="InterPro" id="IPR032675">
    <property type="entry name" value="LRR_dom_sf"/>
</dbReference>
<dbReference type="Proteomes" id="UP000078561">
    <property type="component" value="Unassembled WGS sequence"/>
</dbReference>
<feature type="region of interest" description="Disordered" evidence="4">
    <location>
        <begin position="350"/>
        <end position="405"/>
    </location>
</feature>
<evidence type="ECO:0000313" key="6">
    <source>
        <dbReference type="Proteomes" id="UP000078561"/>
    </source>
</evidence>
<dbReference type="InterPro" id="IPR027038">
    <property type="entry name" value="RanGap"/>
</dbReference>
<evidence type="ECO:0000256" key="2">
    <source>
        <dbReference type="ARBA" id="ARBA00022614"/>
    </source>
</evidence>
<dbReference type="SMART" id="SM00368">
    <property type="entry name" value="LRR_RI"/>
    <property type="match status" value="8"/>
</dbReference>
<dbReference type="STRING" id="4829.A0A163JUX1"/>
<dbReference type="SUPFAM" id="SSF52047">
    <property type="entry name" value="RNI-like"/>
    <property type="match status" value="1"/>
</dbReference>